<proteinExistence type="predicted"/>
<organism evidence="7 8">
    <name type="scientific">Sulfitobacter sediminis</name>
    <dbReference type="NCBI Taxonomy" id="3234186"/>
    <lineage>
        <taxon>Bacteria</taxon>
        <taxon>Pseudomonadati</taxon>
        <taxon>Pseudomonadota</taxon>
        <taxon>Alphaproteobacteria</taxon>
        <taxon>Rhodobacterales</taxon>
        <taxon>Roseobacteraceae</taxon>
        <taxon>Sulfitobacter</taxon>
    </lineage>
</organism>
<name>A0ABV3RN17_9RHOB</name>
<keyword evidence="8" id="KW-1185">Reference proteome</keyword>
<feature type="domain" description="GtrA/DPMS transmembrane" evidence="6">
    <location>
        <begin position="12"/>
        <end position="70"/>
    </location>
</feature>
<protein>
    <submittedName>
        <fullName evidence="7">GtrA family protein</fullName>
    </submittedName>
</protein>
<evidence type="ECO:0000256" key="3">
    <source>
        <dbReference type="ARBA" id="ARBA00022989"/>
    </source>
</evidence>
<gene>
    <name evidence="7" type="ORF">AB2B41_12160</name>
</gene>
<dbReference type="InterPro" id="IPR007267">
    <property type="entry name" value="GtrA_DPMS_TM"/>
</dbReference>
<keyword evidence="4 5" id="KW-0472">Membrane</keyword>
<comment type="subcellular location">
    <subcellularLocation>
        <location evidence="1">Membrane</location>
        <topology evidence="1">Multi-pass membrane protein</topology>
    </subcellularLocation>
</comment>
<evidence type="ECO:0000256" key="5">
    <source>
        <dbReference type="SAM" id="Phobius"/>
    </source>
</evidence>
<feature type="transmembrane region" description="Helical" evidence="5">
    <location>
        <begin position="12"/>
        <end position="32"/>
    </location>
</feature>
<dbReference type="Proteomes" id="UP001556098">
    <property type="component" value="Unassembled WGS sequence"/>
</dbReference>
<comment type="caution">
    <text evidence="7">The sequence shown here is derived from an EMBL/GenBank/DDBJ whole genome shotgun (WGS) entry which is preliminary data.</text>
</comment>
<evidence type="ECO:0000256" key="4">
    <source>
        <dbReference type="ARBA" id="ARBA00023136"/>
    </source>
</evidence>
<reference evidence="7 8" key="1">
    <citation type="submission" date="2024-07" db="EMBL/GenBank/DDBJ databases">
        <title>Marimonas sp.nov., isolated from tidal-flat sediment.</title>
        <authorList>
            <person name="Jayan J.N."/>
            <person name="Lee S.S."/>
        </authorList>
    </citation>
    <scope>NUCLEOTIDE SEQUENCE [LARGE SCALE GENOMIC DNA]</scope>
    <source>
        <strain evidence="7 8">MJW-29</strain>
    </source>
</reference>
<evidence type="ECO:0000313" key="8">
    <source>
        <dbReference type="Proteomes" id="UP001556098"/>
    </source>
</evidence>
<keyword evidence="3 5" id="KW-1133">Transmembrane helix</keyword>
<evidence type="ECO:0000313" key="7">
    <source>
        <dbReference type="EMBL" id="MEW9920361.1"/>
    </source>
</evidence>
<sequence length="108" mass="11889">MRGAVMQIRIMRYITVGLVANLVGYGLFLILLNIGMPPVPASGTSFVVVVSATYLANRSSVVGPSATSVTTVRICRDTCWFMVQVFGLLCFRCTCFLYFCIPRLPRLS</sequence>
<keyword evidence="2 5" id="KW-0812">Transmembrane</keyword>
<evidence type="ECO:0000259" key="6">
    <source>
        <dbReference type="Pfam" id="PF04138"/>
    </source>
</evidence>
<dbReference type="Pfam" id="PF04138">
    <property type="entry name" value="GtrA_DPMS_TM"/>
    <property type="match status" value="1"/>
</dbReference>
<accession>A0ABV3RN17</accession>
<dbReference type="RefSeq" id="WP_367878066.1">
    <property type="nucleotide sequence ID" value="NZ_JBFNXX010000008.1"/>
</dbReference>
<dbReference type="EMBL" id="JBFNXX010000008">
    <property type="protein sequence ID" value="MEW9920361.1"/>
    <property type="molecule type" value="Genomic_DNA"/>
</dbReference>
<feature type="transmembrane region" description="Helical" evidence="5">
    <location>
        <begin position="78"/>
        <end position="99"/>
    </location>
</feature>
<evidence type="ECO:0000256" key="2">
    <source>
        <dbReference type="ARBA" id="ARBA00022692"/>
    </source>
</evidence>
<evidence type="ECO:0000256" key="1">
    <source>
        <dbReference type="ARBA" id="ARBA00004141"/>
    </source>
</evidence>